<evidence type="ECO:0000259" key="1">
    <source>
        <dbReference type="Pfam" id="PF07833"/>
    </source>
</evidence>
<protein>
    <submittedName>
        <fullName evidence="2">Hsp20 family protein</fullName>
    </submittedName>
</protein>
<keyword evidence="3" id="KW-1185">Reference proteome</keyword>
<gene>
    <name evidence="2" type="ORF">M5X09_05765</name>
</gene>
<feature type="domain" description="Copper amine oxidase-like N-terminal" evidence="1">
    <location>
        <begin position="44"/>
        <end position="119"/>
    </location>
</feature>
<sequence length="254" mass="28200">MKKFVTKTPAFLLGLLVGAILTAGTAVGAATFYKAMPMNITVVVGENQAKLSDSPLNVNGKTYLPLRDTASALGYSVQSVTSSEITLKERTKVNTEKEQKNTTKNNNTKMPIQTVKMKNLKETYSIDGKLDPAKIKAALENGSLDVNAQDSDTGMTLMHYVVLEDNYEAYEAIRRNDLNVNIPDNNGQTPLFLSVIHKNHFFFGELRDDLNADFMIKDSEGKQAIDYADKNSTFYLSLRAKMLSLEAKMLQQKK</sequence>
<reference evidence="2 3" key="1">
    <citation type="submission" date="2022-05" db="EMBL/GenBank/DDBJ databases">
        <title>Genome Sequencing of Bee-Associated Microbes.</title>
        <authorList>
            <person name="Dunlap C."/>
        </authorList>
    </citation>
    <scope>NUCLEOTIDE SEQUENCE [LARGE SCALE GENOMIC DNA]</scope>
    <source>
        <strain evidence="2 3">NRRL NRS-1438</strain>
    </source>
</reference>
<dbReference type="InterPro" id="IPR036770">
    <property type="entry name" value="Ankyrin_rpt-contain_sf"/>
</dbReference>
<dbReference type="Pfam" id="PF07833">
    <property type="entry name" value="Cu_amine_oxidN1"/>
    <property type="match status" value="1"/>
</dbReference>
<dbReference type="RefSeq" id="WP_254912153.1">
    <property type="nucleotide sequence ID" value="NZ_JAMDLV010000064.1"/>
</dbReference>
<dbReference type="Proteomes" id="UP001207626">
    <property type="component" value="Unassembled WGS sequence"/>
</dbReference>
<evidence type="ECO:0000313" key="3">
    <source>
        <dbReference type="Proteomes" id="UP001207626"/>
    </source>
</evidence>
<dbReference type="InterPro" id="IPR012854">
    <property type="entry name" value="Cu_amine_oxidase-like_N"/>
</dbReference>
<name>A0ABT4DPB0_9BACL</name>
<organism evidence="2 3">
    <name type="scientific">Paenibacillus apiarius</name>
    <dbReference type="NCBI Taxonomy" id="46240"/>
    <lineage>
        <taxon>Bacteria</taxon>
        <taxon>Bacillati</taxon>
        <taxon>Bacillota</taxon>
        <taxon>Bacilli</taxon>
        <taxon>Bacillales</taxon>
        <taxon>Paenibacillaceae</taxon>
        <taxon>Paenibacillus</taxon>
    </lineage>
</organism>
<dbReference type="SUPFAM" id="SSF48403">
    <property type="entry name" value="Ankyrin repeat"/>
    <property type="match status" value="1"/>
</dbReference>
<comment type="caution">
    <text evidence="2">The sequence shown here is derived from an EMBL/GenBank/DDBJ whole genome shotgun (WGS) entry which is preliminary data.</text>
</comment>
<accession>A0ABT4DPB0</accession>
<dbReference type="Gene3D" id="1.25.40.20">
    <property type="entry name" value="Ankyrin repeat-containing domain"/>
    <property type="match status" value="1"/>
</dbReference>
<evidence type="ECO:0000313" key="2">
    <source>
        <dbReference type="EMBL" id="MCY9519189.1"/>
    </source>
</evidence>
<proteinExistence type="predicted"/>
<dbReference type="EMBL" id="JAMDLW010000006">
    <property type="protein sequence ID" value="MCY9519189.1"/>
    <property type="molecule type" value="Genomic_DNA"/>
</dbReference>